<proteinExistence type="predicted"/>
<evidence type="ECO:0000313" key="1">
    <source>
        <dbReference type="EMBL" id="KAF7631141.1"/>
    </source>
</evidence>
<dbReference type="Gene3D" id="3.90.550.10">
    <property type="entry name" value="Spore Coat Polysaccharide Biosynthesis Protein SpsA, Chain A"/>
    <property type="match status" value="1"/>
</dbReference>
<gene>
    <name evidence="1" type="ORF">Mgra_00008635</name>
</gene>
<evidence type="ECO:0000313" key="2">
    <source>
        <dbReference type="Proteomes" id="UP000605970"/>
    </source>
</evidence>
<protein>
    <submittedName>
        <fullName evidence="1">Uncharacterized protein</fullName>
    </submittedName>
</protein>
<dbReference type="InterPro" id="IPR029044">
    <property type="entry name" value="Nucleotide-diphossugar_trans"/>
</dbReference>
<reference evidence="1" key="1">
    <citation type="journal article" date="2020" name="Ecol. Evol.">
        <title>Genome structure and content of the rice root-knot nematode (Meloidogyne graminicola).</title>
        <authorList>
            <person name="Phan N.T."/>
            <person name="Danchin E.G.J."/>
            <person name="Klopp C."/>
            <person name="Perfus-Barbeoch L."/>
            <person name="Kozlowski D.K."/>
            <person name="Koutsovoulos G.D."/>
            <person name="Lopez-Roques C."/>
            <person name="Bouchez O."/>
            <person name="Zahm M."/>
            <person name="Besnard G."/>
            <person name="Bellafiore S."/>
        </authorList>
    </citation>
    <scope>NUCLEOTIDE SEQUENCE</scope>
    <source>
        <strain evidence="1">VN-18</strain>
    </source>
</reference>
<sequence length="113" mass="12464">MTSEDTAWVTLATNDGYAVGALVLAYSLRNVATLHKLHVLYTSGVNVLDSGDETNLDLIGRPDLGITFTKLHCWKLIMYSKCVLLKIAMNCFERPEFSAAPDIGWPDLFNTGI</sequence>
<accession>A0A8S9ZF69</accession>
<organism evidence="1 2">
    <name type="scientific">Meloidogyne graminicola</name>
    <dbReference type="NCBI Taxonomy" id="189291"/>
    <lineage>
        <taxon>Eukaryota</taxon>
        <taxon>Metazoa</taxon>
        <taxon>Ecdysozoa</taxon>
        <taxon>Nematoda</taxon>
        <taxon>Chromadorea</taxon>
        <taxon>Rhabditida</taxon>
        <taxon>Tylenchina</taxon>
        <taxon>Tylenchomorpha</taxon>
        <taxon>Tylenchoidea</taxon>
        <taxon>Meloidogynidae</taxon>
        <taxon>Meloidogyninae</taxon>
        <taxon>Meloidogyne</taxon>
    </lineage>
</organism>
<comment type="caution">
    <text evidence="1">The sequence shown here is derived from an EMBL/GenBank/DDBJ whole genome shotgun (WGS) entry which is preliminary data.</text>
</comment>
<dbReference type="PANTHER" id="PTHR11183">
    <property type="entry name" value="GLYCOGENIN SUBFAMILY MEMBER"/>
    <property type="match status" value="1"/>
</dbReference>
<dbReference type="Proteomes" id="UP000605970">
    <property type="component" value="Unassembled WGS sequence"/>
</dbReference>
<keyword evidence="2" id="KW-1185">Reference proteome</keyword>
<dbReference type="OrthoDB" id="67540at2759"/>
<dbReference type="EMBL" id="JABEBT010000117">
    <property type="protein sequence ID" value="KAF7631141.1"/>
    <property type="molecule type" value="Genomic_DNA"/>
</dbReference>
<dbReference type="InterPro" id="IPR050587">
    <property type="entry name" value="GNT1/Glycosyltrans_8"/>
</dbReference>
<name>A0A8S9ZF69_9BILA</name>
<dbReference type="SUPFAM" id="SSF53448">
    <property type="entry name" value="Nucleotide-diphospho-sugar transferases"/>
    <property type="match status" value="1"/>
</dbReference>
<dbReference type="AlphaFoldDB" id="A0A8S9ZF69"/>